<keyword evidence="5 9" id="KW-1133">Transmembrane helix</keyword>
<feature type="transmembrane region" description="Helical" evidence="9">
    <location>
        <begin position="129"/>
        <end position="148"/>
    </location>
</feature>
<keyword evidence="2" id="KW-0813">Transport</keyword>
<organism evidence="12">
    <name type="scientific">Chlorobaculum parvum</name>
    <dbReference type="NCBI Taxonomy" id="274539"/>
    <lineage>
        <taxon>Bacteria</taxon>
        <taxon>Pseudomonadati</taxon>
        <taxon>Chlorobiota</taxon>
        <taxon>Chlorobiia</taxon>
        <taxon>Chlorobiales</taxon>
        <taxon>Chlorobiaceae</taxon>
        <taxon>Chlorobaculum</taxon>
    </lineage>
</organism>
<dbReference type="Gene3D" id="1.20.1530.20">
    <property type="match status" value="1"/>
</dbReference>
<evidence type="ECO:0000256" key="5">
    <source>
        <dbReference type="ARBA" id="ARBA00022989"/>
    </source>
</evidence>
<evidence type="ECO:0000313" key="12">
    <source>
        <dbReference type="EMBL" id="HHE31891.1"/>
    </source>
</evidence>
<protein>
    <submittedName>
        <fullName evidence="12">Cation:proton antiporter</fullName>
    </submittedName>
</protein>
<feature type="transmembrane region" description="Helical" evidence="9">
    <location>
        <begin position="100"/>
        <end position="123"/>
    </location>
</feature>
<dbReference type="GO" id="GO:0016020">
    <property type="term" value="C:membrane"/>
    <property type="evidence" value="ECO:0007669"/>
    <property type="project" value="UniProtKB-SubCell"/>
</dbReference>
<evidence type="ECO:0000256" key="8">
    <source>
        <dbReference type="SAM" id="MobiDB-lite"/>
    </source>
</evidence>
<feature type="transmembrane region" description="Helical" evidence="9">
    <location>
        <begin position="278"/>
        <end position="296"/>
    </location>
</feature>
<feature type="transmembrane region" description="Helical" evidence="9">
    <location>
        <begin position="370"/>
        <end position="389"/>
    </location>
</feature>
<evidence type="ECO:0000256" key="4">
    <source>
        <dbReference type="ARBA" id="ARBA00022692"/>
    </source>
</evidence>
<dbReference type="SUPFAM" id="SSF52402">
    <property type="entry name" value="Adenine nucleotide alpha hydrolases-like"/>
    <property type="match status" value="1"/>
</dbReference>
<evidence type="ECO:0000256" key="6">
    <source>
        <dbReference type="ARBA" id="ARBA00023065"/>
    </source>
</evidence>
<accession>A0A7C5DGA5</accession>
<reference evidence="12" key="1">
    <citation type="journal article" date="2020" name="mSystems">
        <title>Genome- and Community-Level Interaction Insights into Carbon Utilization and Element Cycling Functions of Hydrothermarchaeota in Hydrothermal Sediment.</title>
        <authorList>
            <person name="Zhou Z."/>
            <person name="Liu Y."/>
            <person name="Xu W."/>
            <person name="Pan J."/>
            <person name="Luo Z.H."/>
            <person name="Li M."/>
        </authorList>
    </citation>
    <scope>NUCLEOTIDE SEQUENCE [LARGE SCALE GENOMIC DNA]</scope>
    <source>
        <strain evidence="12">HyVt-633</strain>
    </source>
</reference>
<keyword evidence="4 9" id="KW-0812">Transmembrane</keyword>
<dbReference type="Gene3D" id="3.40.50.620">
    <property type="entry name" value="HUPs"/>
    <property type="match status" value="1"/>
</dbReference>
<keyword evidence="3" id="KW-0050">Antiport</keyword>
<evidence type="ECO:0000256" key="2">
    <source>
        <dbReference type="ARBA" id="ARBA00022448"/>
    </source>
</evidence>
<name>A0A7C5DGA5_9CHLB</name>
<evidence type="ECO:0000256" key="7">
    <source>
        <dbReference type="ARBA" id="ARBA00023136"/>
    </source>
</evidence>
<dbReference type="EMBL" id="DRSQ01000094">
    <property type="protein sequence ID" value="HHE31891.1"/>
    <property type="molecule type" value="Genomic_DNA"/>
</dbReference>
<keyword evidence="7 9" id="KW-0472">Membrane</keyword>
<proteinExistence type="predicted"/>
<feature type="compositionally biased region" description="Polar residues" evidence="8">
    <location>
        <begin position="734"/>
        <end position="747"/>
    </location>
</feature>
<dbReference type="InterPro" id="IPR006016">
    <property type="entry name" value="UspA"/>
</dbReference>
<dbReference type="Proteomes" id="UP000886058">
    <property type="component" value="Unassembled WGS sequence"/>
</dbReference>
<dbReference type="PANTHER" id="PTHR43562:SF4">
    <property type="entry name" value="NA(+)_H(+) ANTIPORTER NHAS5"/>
    <property type="match status" value="1"/>
</dbReference>
<comment type="caution">
    <text evidence="12">The sequence shown here is derived from an EMBL/GenBank/DDBJ whole genome shotgun (WGS) entry which is preliminary data.</text>
</comment>
<evidence type="ECO:0000259" key="10">
    <source>
        <dbReference type="Pfam" id="PF00582"/>
    </source>
</evidence>
<dbReference type="GO" id="GO:0015297">
    <property type="term" value="F:antiporter activity"/>
    <property type="evidence" value="ECO:0007669"/>
    <property type="project" value="UniProtKB-KW"/>
</dbReference>
<evidence type="ECO:0000259" key="11">
    <source>
        <dbReference type="Pfam" id="PF00999"/>
    </source>
</evidence>
<feature type="transmembrane region" description="Helical" evidence="9">
    <location>
        <begin position="44"/>
        <end position="63"/>
    </location>
</feature>
<feature type="transmembrane region" description="Helical" evidence="9">
    <location>
        <begin position="227"/>
        <end position="243"/>
    </location>
</feature>
<dbReference type="InterPro" id="IPR006153">
    <property type="entry name" value="Cation/H_exchanger_TM"/>
</dbReference>
<dbReference type="InterPro" id="IPR014729">
    <property type="entry name" value="Rossmann-like_a/b/a_fold"/>
</dbReference>
<feature type="domain" description="UspA" evidence="10">
    <location>
        <begin position="418"/>
        <end position="540"/>
    </location>
</feature>
<keyword evidence="6" id="KW-0406">Ion transport</keyword>
<dbReference type="AlphaFoldDB" id="A0A7C5DGA5"/>
<evidence type="ECO:0000256" key="9">
    <source>
        <dbReference type="SAM" id="Phobius"/>
    </source>
</evidence>
<dbReference type="PANTHER" id="PTHR43562">
    <property type="entry name" value="NAPA-TYPE SODIUM/HYDROGEN ANTIPORTER"/>
    <property type="match status" value="1"/>
</dbReference>
<feature type="region of interest" description="Disordered" evidence="8">
    <location>
        <begin position="726"/>
        <end position="747"/>
    </location>
</feature>
<dbReference type="Pfam" id="PF00582">
    <property type="entry name" value="Usp"/>
    <property type="match status" value="1"/>
</dbReference>
<feature type="transmembrane region" description="Helical" evidence="9">
    <location>
        <begin position="302"/>
        <end position="321"/>
    </location>
</feature>
<sequence length="747" mass="82907">MEHYYVELLQEFQLPLTNPVLIFSLVLFIILLSPIVLKRFNIPGTVGLILSGVLIGPYALNLLEKSSAVDLFSTIGLLYIMFIAGAELQVNELKRTRNQSLFFGLLTLIVPIVAVYPVCRYLLNYNVSASLLTASMLATHTLVAYPIVNRMGIAKNQAVPVTVAGTILTDTAVLLLLAVIIGYSQGNLTQEFWLHLAISLTIFTIIVFIVLPFIARWFFTNLENEKHAHYIFVLSAVFFSAFLSRVAGLEPIVGAFAAGLALNRLIPNSSALMNRIEFIGNSLFIPFFLISVGMLVDLRVILSGPMTLIVAALLTVVALAGKWLPAWLTQKLFKLSAAQRQLIFGLSSSRAAATIAIVLVGYQARIIDLNILNATIILILVTCIVGSMVTEKAAKSIVVEESQAIPIDESDEESFSEQILLPIAEGLPSERVLEFAVLIREKRSAKPLILLSVVPNDHAAELNMKKSKKALEPMVSYAASFDTKLDIVATIDYNVSSGISRMAKELQADLVVYGWPLHRGFIDRLINDSAESIVNCTSKTTIICQITQPLALHRKMVVIIPPLAEMEKGFEHWVGKMTLLSLELSIPMELHCNSQTHAAVLDSFESMQSAPQLLFEPMKNARDWENLARQRKRFKDDDIIVLVSARRDSISYKPYFDQTPEQLEKHFGGISKIMIYPASYGAANIAEGYVDVVVPEPIRIGASAIRKVGNELGQLLRKNQRYLRKKIQDKRQTQQKTRNASKNQDKT</sequence>
<evidence type="ECO:0000256" key="3">
    <source>
        <dbReference type="ARBA" id="ARBA00022449"/>
    </source>
</evidence>
<dbReference type="GO" id="GO:1902600">
    <property type="term" value="P:proton transmembrane transport"/>
    <property type="evidence" value="ECO:0007669"/>
    <property type="project" value="InterPro"/>
</dbReference>
<gene>
    <name evidence="12" type="ORF">ENL07_04510</name>
</gene>
<evidence type="ECO:0000256" key="1">
    <source>
        <dbReference type="ARBA" id="ARBA00004141"/>
    </source>
</evidence>
<dbReference type="Pfam" id="PF00999">
    <property type="entry name" value="Na_H_Exchanger"/>
    <property type="match status" value="1"/>
</dbReference>
<feature type="transmembrane region" description="Helical" evidence="9">
    <location>
        <begin position="160"/>
        <end position="181"/>
    </location>
</feature>
<feature type="domain" description="Cation/H+ exchanger transmembrane" evidence="11">
    <location>
        <begin position="28"/>
        <end position="390"/>
    </location>
</feature>
<comment type="subcellular location">
    <subcellularLocation>
        <location evidence="1">Membrane</location>
        <topology evidence="1">Multi-pass membrane protein</topology>
    </subcellularLocation>
</comment>
<feature type="transmembrane region" description="Helical" evidence="9">
    <location>
        <begin position="69"/>
        <end position="88"/>
    </location>
</feature>
<feature type="transmembrane region" description="Helical" evidence="9">
    <location>
        <begin position="193"/>
        <end position="215"/>
    </location>
</feature>
<dbReference type="InterPro" id="IPR038770">
    <property type="entry name" value="Na+/solute_symporter_sf"/>
</dbReference>
<feature type="transmembrane region" description="Helical" evidence="9">
    <location>
        <begin position="342"/>
        <end position="364"/>
    </location>
</feature>
<feature type="transmembrane region" description="Helical" evidence="9">
    <location>
        <begin position="20"/>
        <end position="37"/>
    </location>
</feature>